<reference evidence="2" key="1">
    <citation type="submission" date="2016-10" db="EMBL/GenBank/DDBJ databases">
        <authorList>
            <person name="Varghese N."/>
            <person name="Submissions S."/>
        </authorList>
    </citation>
    <scope>NUCLEOTIDE SEQUENCE [LARGE SCALE GENOMIC DNA]</scope>
    <source>
        <strain evidence="2">DSM 45004</strain>
    </source>
</reference>
<dbReference type="Proteomes" id="UP000198716">
    <property type="component" value="Unassembled WGS sequence"/>
</dbReference>
<name>A0A1I2BN16_9ACTN</name>
<evidence type="ECO:0000313" key="2">
    <source>
        <dbReference type="Proteomes" id="UP000198716"/>
    </source>
</evidence>
<keyword evidence="2" id="KW-1185">Reference proteome</keyword>
<protein>
    <submittedName>
        <fullName evidence="1">Uncharacterized protein</fullName>
    </submittedName>
</protein>
<dbReference type="AlphaFoldDB" id="A0A1I2BN16"/>
<organism evidence="1 2">
    <name type="scientific">Actinopolyspora alba</name>
    <dbReference type="NCBI Taxonomy" id="673379"/>
    <lineage>
        <taxon>Bacteria</taxon>
        <taxon>Bacillati</taxon>
        <taxon>Actinomycetota</taxon>
        <taxon>Actinomycetes</taxon>
        <taxon>Actinopolysporales</taxon>
        <taxon>Actinopolysporaceae</taxon>
        <taxon>Actinopolyspora</taxon>
        <taxon>Actinopolyspora alba group</taxon>
    </lineage>
</organism>
<accession>A0A1I2BN16</accession>
<dbReference type="EMBL" id="FOMZ01000017">
    <property type="protein sequence ID" value="SFE57551.1"/>
    <property type="molecule type" value="Genomic_DNA"/>
</dbReference>
<proteinExistence type="predicted"/>
<gene>
    <name evidence="1" type="ORF">SAMN04487819_11713</name>
</gene>
<evidence type="ECO:0000313" key="1">
    <source>
        <dbReference type="EMBL" id="SFE57551.1"/>
    </source>
</evidence>
<sequence>MSVDWKVEIVECGEIVQDEDDTVPQDEAERRWNRYVELVLSVTGDEGPEGVVAIVSSLRAEEDYGAYESAYAALQRFPLADLGKGVAWAAEELTRIPYDPSGIVLVIVARLPAEAAEAFNQEIKSVPGDVRNRLRDVVDFHEANDWLAEDGDKGVIKVPREQ</sequence>